<dbReference type="PROSITE" id="PS01124">
    <property type="entry name" value="HTH_ARAC_FAMILY_2"/>
    <property type="match status" value="1"/>
</dbReference>
<dbReference type="GO" id="GO:0003700">
    <property type="term" value="F:DNA-binding transcription factor activity"/>
    <property type="evidence" value="ECO:0007669"/>
    <property type="project" value="InterPro"/>
</dbReference>
<dbReference type="InterPro" id="IPR003313">
    <property type="entry name" value="AraC-bd"/>
</dbReference>
<evidence type="ECO:0000313" key="8">
    <source>
        <dbReference type="Proteomes" id="UP000702954"/>
    </source>
</evidence>
<keyword evidence="1" id="KW-0805">Transcription regulation</keyword>
<dbReference type="InterPro" id="IPR009057">
    <property type="entry name" value="Homeodomain-like_sf"/>
</dbReference>
<dbReference type="SUPFAM" id="SSF51215">
    <property type="entry name" value="Regulatory protein AraC"/>
    <property type="match status" value="1"/>
</dbReference>
<comment type="caution">
    <text evidence="6">The sequence shown here is derived from an EMBL/GenBank/DDBJ whole genome shotgun (WGS) entry which is preliminary data.</text>
</comment>
<dbReference type="Pfam" id="PF12833">
    <property type="entry name" value="HTH_18"/>
    <property type="match status" value="1"/>
</dbReference>
<evidence type="ECO:0000313" key="7">
    <source>
        <dbReference type="Proteomes" id="UP000294613"/>
    </source>
</evidence>
<evidence type="ECO:0000256" key="2">
    <source>
        <dbReference type="ARBA" id="ARBA00023125"/>
    </source>
</evidence>
<keyword evidence="2" id="KW-0238">DNA-binding</keyword>
<dbReference type="Proteomes" id="UP000294613">
    <property type="component" value="Unassembled WGS sequence"/>
</dbReference>
<reference evidence="6 7" key="2">
    <citation type="submission" date="2019-03" db="EMBL/GenBank/DDBJ databases">
        <title>Genomic Encyclopedia of Type Strains, Phase IV (KMG-IV): sequencing the most valuable type-strain genomes for metagenomic binning, comparative biology and taxonomic classification.</title>
        <authorList>
            <person name="Goeker M."/>
        </authorList>
    </citation>
    <scope>NUCLEOTIDE SEQUENCE [LARGE SCALE GENOMIC DNA]</scope>
    <source>
        <strain evidence="6 7">DSM 103426</strain>
    </source>
</reference>
<dbReference type="AlphaFoldDB" id="A0A4R3JPB3"/>
<evidence type="ECO:0000313" key="5">
    <source>
        <dbReference type="EMBL" id="GBU04461.1"/>
    </source>
</evidence>
<dbReference type="GO" id="GO:0043565">
    <property type="term" value="F:sequence-specific DNA binding"/>
    <property type="evidence" value="ECO:0007669"/>
    <property type="project" value="InterPro"/>
</dbReference>
<keyword evidence="3" id="KW-0804">Transcription</keyword>
<dbReference type="Pfam" id="PF02311">
    <property type="entry name" value="AraC_binding"/>
    <property type="match status" value="1"/>
</dbReference>
<dbReference type="Gene3D" id="1.10.10.60">
    <property type="entry name" value="Homeodomain-like"/>
    <property type="match status" value="2"/>
</dbReference>
<dbReference type="InterPro" id="IPR020449">
    <property type="entry name" value="Tscrpt_reg_AraC-type_HTH"/>
</dbReference>
<evidence type="ECO:0000256" key="3">
    <source>
        <dbReference type="ARBA" id="ARBA00023163"/>
    </source>
</evidence>
<dbReference type="EMBL" id="SLZV01000008">
    <property type="protein sequence ID" value="TCS68497.1"/>
    <property type="molecule type" value="Genomic_DNA"/>
</dbReference>
<dbReference type="EMBL" id="BHEO01000002">
    <property type="protein sequence ID" value="GBU04461.1"/>
    <property type="molecule type" value="Genomic_DNA"/>
</dbReference>
<accession>A0A4R3JPB3</accession>
<organism evidence="6 7">
    <name type="scientific">Faecalimonas umbilicata</name>
    <dbReference type="NCBI Taxonomy" id="1912855"/>
    <lineage>
        <taxon>Bacteria</taxon>
        <taxon>Bacillati</taxon>
        <taxon>Bacillota</taxon>
        <taxon>Clostridia</taxon>
        <taxon>Lachnospirales</taxon>
        <taxon>Lachnospiraceae</taxon>
        <taxon>Faecalimonas</taxon>
    </lineage>
</organism>
<name>A0A4R3JPB3_9FIRM</name>
<dbReference type="SUPFAM" id="SSF46689">
    <property type="entry name" value="Homeodomain-like"/>
    <property type="match status" value="2"/>
</dbReference>
<keyword evidence="8" id="KW-1185">Reference proteome</keyword>
<dbReference type="Gene3D" id="2.60.120.280">
    <property type="entry name" value="Regulatory protein AraC"/>
    <property type="match status" value="1"/>
</dbReference>
<reference evidence="5 8" key="1">
    <citation type="journal article" date="2018" name="Int. J. Syst. Evol. Microbiol.">
        <title>Draft Genome Sequence of Faecalimonas umbilicata JCM 30896T, an Acetate-Producing Bacterium Isolated from Human Feces.</title>
        <authorList>
            <person name="Sakamoto M."/>
            <person name="Ikeyama N."/>
            <person name="Yuki M."/>
            <person name="Ohkuma M."/>
        </authorList>
    </citation>
    <scope>NUCLEOTIDE SEQUENCE [LARGE SCALE GENOMIC DNA]</scope>
    <source>
        <strain evidence="5 8">EGH7</strain>
    </source>
</reference>
<dbReference type="Proteomes" id="UP000702954">
    <property type="component" value="Unassembled WGS sequence"/>
</dbReference>
<feature type="domain" description="HTH araC/xylS-type" evidence="4">
    <location>
        <begin position="184"/>
        <end position="282"/>
    </location>
</feature>
<dbReference type="PANTHER" id="PTHR43280:SF2">
    <property type="entry name" value="HTH-TYPE TRANSCRIPTIONAL REGULATOR EXSA"/>
    <property type="match status" value="1"/>
</dbReference>
<evidence type="ECO:0000259" key="4">
    <source>
        <dbReference type="PROSITE" id="PS01124"/>
    </source>
</evidence>
<gene>
    <name evidence="6" type="ORF">EDD74_10875</name>
    <name evidence="5" type="ORF">FAEUMB_10020</name>
</gene>
<dbReference type="InterPro" id="IPR037923">
    <property type="entry name" value="HTH-like"/>
</dbReference>
<protein>
    <submittedName>
        <fullName evidence="5 6">AraC family transcriptional regulator</fullName>
    </submittedName>
</protein>
<dbReference type="CDD" id="cd06986">
    <property type="entry name" value="cupin_MmsR-like_N"/>
    <property type="match status" value="1"/>
</dbReference>
<proteinExistence type="predicted"/>
<dbReference type="PRINTS" id="PR00032">
    <property type="entry name" value="HTHARAC"/>
</dbReference>
<dbReference type="PANTHER" id="PTHR43280">
    <property type="entry name" value="ARAC-FAMILY TRANSCRIPTIONAL REGULATOR"/>
    <property type="match status" value="1"/>
</dbReference>
<sequence>MKLSKKIPEYIPADSYLEVSNSLFRDIYTLFCGRQKCPSLYSFGPAVRECYLLHFCLDGCGDFYANDQHYHLEKGQGFLICPNELTFYQADEAHPWTYAWIGLSGEQVSHYLDLAGISSRTPVFRCPDVDLIRSDIDDMIAHHTLSYSCEVHIQGVLMKILSYLIEVSSHPRQKEENGNSLYVSRAISYIHKNYQNPVSVQEIADYLSLNRSYLTELFVRTLHLSPQQFLMKYRITKAVDFLTYTDLSVEHIACSCGYANISSFSKAFKKVTGISPSQYRNEHQTYTS</sequence>
<dbReference type="InterPro" id="IPR018060">
    <property type="entry name" value="HTH_AraC"/>
</dbReference>
<evidence type="ECO:0000256" key="1">
    <source>
        <dbReference type="ARBA" id="ARBA00023015"/>
    </source>
</evidence>
<evidence type="ECO:0000313" key="6">
    <source>
        <dbReference type="EMBL" id="TCS68497.1"/>
    </source>
</evidence>
<dbReference type="SMART" id="SM00342">
    <property type="entry name" value="HTH_ARAC"/>
    <property type="match status" value="1"/>
</dbReference>
<dbReference type="RefSeq" id="WP_016440808.1">
    <property type="nucleotide sequence ID" value="NZ_BHEO01000002.1"/>
</dbReference>